<protein>
    <submittedName>
        <fullName evidence="1">Uncharacterized protein</fullName>
    </submittedName>
</protein>
<dbReference type="AlphaFoldDB" id="A0A7C5LA48"/>
<evidence type="ECO:0000313" key="1">
    <source>
        <dbReference type="EMBL" id="HHJ64703.1"/>
    </source>
</evidence>
<accession>A0A7C5LA48</accession>
<gene>
    <name evidence="1" type="ORF">ENJ61_07330</name>
</gene>
<organism evidence="1">
    <name type="scientific">Aquifex aeolicus</name>
    <dbReference type="NCBI Taxonomy" id="63363"/>
    <lineage>
        <taxon>Bacteria</taxon>
        <taxon>Pseudomonadati</taxon>
        <taxon>Aquificota</taxon>
        <taxon>Aquificia</taxon>
        <taxon>Aquificales</taxon>
        <taxon>Aquificaceae</taxon>
        <taxon>Aquifex</taxon>
    </lineage>
</organism>
<dbReference type="Proteomes" id="UP000885792">
    <property type="component" value="Unassembled WGS sequence"/>
</dbReference>
<comment type="caution">
    <text evidence="1">The sequence shown here is derived from an EMBL/GenBank/DDBJ whole genome shotgun (WGS) entry which is preliminary data.</text>
</comment>
<name>A0A7C5LA48_AQUAO</name>
<dbReference type="EMBL" id="DRNB01000266">
    <property type="protein sequence ID" value="HHJ64703.1"/>
    <property type="molecule type" value="Genomic_DNA"/>
</dbReference>
<reference evidence="1" key="1">
    <citation type="journal article" date="2020" name="mSystems">
        <title>Genome- and Community-Level Interaction Insights into Carbon Utilization and Element Cycling Functions of Hydrothermarchaeota in Hydrothermal Sediment.</title>
        <authorList>
            <person name="Zhou Z."/>
            <person name="Liu Y."/>
            <person name="Xu W."/>
            <person name="Pan J."/>
            <person name="Luo Z.H."/>
            <person name="Li M."/>
        </authorList>
    </citation>
    <scope>NUCLEOTIDE SEQUENCE [LARGE SCALE GENOMIC DNA]</scope>
    <source>
        <strain evidence="1">HyVt-501</strain>
    </source>
</reference>
<sequence>MELCCDGERVFVARDCRVEGIAKRDLLERGAVAVTWQSEKLPETPGRLVNTRRYLIGVAGSLVIRMDRRSGESVVIDVGNEIKDVTADLREVFLTTPEGIYRVPAERFTEAELFRLPVSDILSRPLVSLQLLGDSLFVAGGSFLYRLTKRGEKLAEKALAGCLKLLVHREGAVAVTEEEVVYLTEDLEVLSSGRYGGVFRKAEHALYSTFLLTDRELSVFGLTGERFAHVEGAHYGSFTEGLNHLYLYDEMEGSLTVTGKKELLGDSYQEV</sequence>
<feature type="non-terminal residue" evidence="1">
    <location>
        <position position="271"/>
    </location>
</feature>
<proteinExistence type="predicted"/>